<gene>
    <name evidence="2" type="ORF">F0460_13225</name>
</gene>
<accession>A0A5M6CCK9</accession>
<sequence>MKKLLTLLVLLGTTSAVSAQIMVNKEDLNQVADSFELYAAIKPFTTEECVFIDYGQDKFRPNNYDLKDAQAIYDKDGNKFNKGDYRKAIKYIEAQGWKATDKRVKKIGDIDVNVTIYEKIKE</sequence>
<feature type="signal peptide" evidence="1">
    <location>
        <begin position="1"/>
        <end position="19"/>
    </location>
</feature>
<dbReference type="Proteomes" id="UP000325141">
    <property type="component" value="Unassembled WGS sequence"/>
</dbReference>
<keyword evidence="1" id="KW-0732">Signal</keyword>
<reference evidence="2 3" key="1">
    <citation type="submission" date="2019-09" db="EMBL/GenBank/DDBJ databases">
        <title>Genome sequence and assembly of Flavobacterium sp.</title>
        <authorList>
            <person name="Chhetri G."/>
        </authorList>
    </citation>
    <scope>NUCLEOTIDE SEQUENCE [LARGE SCALE GENOMIC DNA]</scope>
    <source>
        <strain evidence="2 3">SNL9</strain>
    </source>
</reference>
<evidence type="ECO:0000256" key="1">
    <source>
        <dbReference type="SAM" id="SignalP"/>
    </source>
</evidence>
<proteinExistence type="predicted"/>
<dbReference type="EMBL" id="VWSG01000011">
    <property type="protein sequence ID" value="KAA5532801.1"/>
    <property type="molecule type" value="Genomic_DNA"/>
</dbReference>
<name>A0A5M6CCK9_9FLAO</name>
<dbReference type="RefSeq" id="WP_150014019.1">
    <property type="nucleotide sequence ID" value="NZ_VWSG01000011.1"/>
</dbReference>
<comment type="caution">
    <text evidence="2">The sequence shown here is derived from an EMBL/GenBank/DDBJ whole genome shotgun (WGS) entry which is preliminary data.</text>
</comment>
<evidence type="ECO:0000313" key="2">
    <source>
        <dbReference type="EMBL" id="KAA5532801.1"/>
    </source>
</evidence>
<evidence type="ECO:0000313" key="3">
    <source>
        <dbReference type="Proteomes" id="UP000325141"/>
    </source>
</evidence>
<dbReference type="AlphaFoldDB" id="A0A5M6CCK9"/>
<organism evidence="2 3">
    <name type="scientific">Paenimyroides baculatum</name>
    <dbReference type="NCBI Taxonomy" id="2608000"/>
    <lineage>
        <taxon>Bacteria</taxon>
        <taxon>Pseudomonadati</taxon>
        <taxon>Bacteroidota</taxon>
        <taxon>Flavobacteriia</taxon>
        <taxon>Flavobacteriales</taxon>
        <taxon>Flavobacteriaceae</taxon>
        <taxon>Paenimyroides</taxon>
    </lineage>
</organism>
<keyword evidence="3" id="KW-1185">Reference proteome</keyword>
<feature type="chain" id="PRO_5024326046" evidence="1">
    <location>
        <begin position="20"/>
        <end position="122"/>
    </location>
</feature>
<protein>
    <submittedName>
        <fullName evidence="2">Uncharacterized protein</fullName>
    </submittedName>
</protein>